<sequence>MICPQTPIGSCQHRLKDDDKLIANEDIKNLNIEELQVACHEHRMSSFGITWLLLFNQQIVAKTVGANIEYVEDDLDEEILVTTEHSILIENTTNDDDNSHNTVIIENETSTHLIDQNNMDKSELSLDDIIELNVGGQRMTTFRSTLTVVPNSKLARMFTKDNETKTKSISKENTAYFLDYNPVQFAYLLDQLRAIKRMPNFVPYELDIKQPNVDVRFNFSNMLNELGLNPERFLSPIVGAHLNLKTNSLIGWKECYRSKYNTPFNATVLTNTCKGKRLLIGCRSVNDKETLTVAGVGERENIFNPCSDWVDTNYYGHSMQTAFSHTCDSRDDHSDYRLCWSFSSGVSRGGGDRCGREKNLHNSKEWERLIYETI</sequence>
<dbReference type="InterPro" id="IPR003131">
    <property type="entry name" value="T1-type_BTB"/>
</dbReference>
<dbReference type="Proteomes" id="UP000663823">
    <property type="component" value="Unassembled WGS sequence"/>
</dbReference>
<accession>A0A818RKR6</accession>
<dbReference type="GO" id="GO:0051260">
    <property type="term" value="P:protein homooligomerization"/>
    <property type="evidence" value="ECO:0007669"/>
    <property type="project" value="InterPro"/>
</dbReference>
<proteinExistence type="predicted"/>
<dbReference type="Pfam" id="PF02214">
    <property type="entry name" value="BTB_2"/>
    <property type="match status" value="1"/>
</dbReference>
<comment type="caution">
    <text evidence="2">The sequence shown here is derived from an EMBL/GenBank/DDBJ whole genome shotgun (WGS) entry which is preliminary data.</text>
</comment>
<protein>
    <recommendedName>
        <fullName evidence="1">Potassium channel tetramerisation-type BTB domain-containing protein</fullName>
    </recommendedName>
</protein>
<feature type="domain" description="Potassium channel tetramerisation-type BTB" evidence="1">
    <location>
        <begin position="130"/>
        <end position="194"/>
    </location>
</feature>
<reference evidence="2" key="1">
    <citation type="submission" date="2021-02" db="EMBL/GenBank/DDBJ databases">
        <authorList>
            <person name="Nowell W R."/>
        </authorList>
    </citation>
    <scope>NUCLEOTIDE SEQUENCE</scope>
</reference>
<dbReference type="SUPFAM" id="SSF54695">
    <property type="entry name" value="POZ domain"/>
    <property type="match status" value="1"/>
</dbReference>
<name>A0A818RKR6_9BILA</name>
<dbReference type="AlphaFoldDB" id="A0A818RKR6"/>
<evidence type="ECO:0000313" key="2">
    <source>
        <dbReference type="EMBL" id="CAF3659010.1"/>
    </source>
</evidence>
<evidence type="ECO:0000313" key="3">
    <source>
        <dbReference type="Proteomes" id="UP000663823"/>
    </source>
</evidence>
<dbReference type="InterPro" id="IPR011333">
    <property type="entry name" value="SKP1/BTB/POZ_sf"/>
</dbReference>
<dbReference type="Gene3D" id="3.30.710.10">
    <property type="entry name" value="Potassium Channel Kv1.1, Chain A"/>
    <property type="match status" value="1"/>
</dbReference>
<dbReference type="EMBL" id="CAJOAX010000851">
    <property type="protein sequence ID" value="CAF3659010.1"/>
    <property type="molecule type" value="Genomic_DNA"/>
</dbReference>
<dbReference type="PANTHER" id="PTHR14499:SF136">
    <property type="entry name" value="GH08630P"/>
    <property type="match status" value="1"/>
</dbReference>
<dbReference type="PANTHER" id="PTHR14499">
    <property type="entry name" value="POTASSIUM CHANNEL TETRAMERIZATION DOMAIN-CONTAINING"/>
    <property type="match status" value="1"/>
</dbReference>
<gene>
    <name evidence="2" type="ORF">OTI717_LOCUS9812</name>
</gene>
<evidence type="ECO:0000259" key="1">
    <source>
        <dbReference type="Pfam" id="PF02214"/>
    </source>
</evidence>
<organism evidence="2 3">
    <name type="scientific">Rotaria sordida</name>
    <dbReference type="NCBI Taxonomy" id="392033"/>
    <lineage>
        <taxon>Eukaryota</taxon>
        <taxon>Metazoa</taxon>
        <taxon>Spiralia</taxon>
        <taxon>Gnathifera</taxon>
        <taxon>Rotifera</taxon>
        <taxon>Eurotatoria</taxon>
        <taxon>Bdelloidea</taxon>
        <taxon>Philodinida</taxon>
        <taxon>Philodinidae</taxon>
        <taxon>Rotaria</taxon>
    </lineage>
</organism>